<dbReference type="AlphaFoldDB" id="A0A1I8BWS8"/>
<sequence length="184" mass="21943">MQDFENKLNKIIAAISKLIQQWKSLNDDGYKLFKSLSDIRLQMNKLKLMEDDENFDKELIENELLIKSEEILRKSEFISIIIYKSENILENIRQNQKKILALSELSEEFLKSFNRSSSNFFLFLNQTIEQLSQLIYMLEKECLFHSSALWDFATNDNNDLNKFLCIAWENQIYLDNYILSQFLN</sequence>
<name>A0A1I8BWS8_MELHA</name>
<keyword evidence="1" id="KW-1185">Reference proteome</keyword>
<accession>A0A1I8BWS8</accession>
<organism evidence="1 2">
    <name type="scientific">Meloidogyne hapla</name>
    <name type="common">Root-knot nematode worm</name>
    <dbReference type="NCBI Taxonomy" id="6305"/>
    <lineage>
        <taxon>Eukaryota</taxon>
        <taxon>Metazoa</taxon>
        <taxon>Ecdysozoa</taxon>
        <taxon>Nematoda</taxon>
        <taxon>Chromadorea</taxon>
        <taxon>Rhabditida</taxon>
        <taxon>Tylenchina</taxon>
        <taxon>Tylenchomorpha</taxon>
        <taxon>Tylenchoidea</taxon>
        <taxon>Meloidogynidae</taxon>
        <taxon>Meloidogyninae</taxon>
        <taxon>Meloidogyne</taxon>
    </lineage>
</organism>
<evidence type="ECO:0000313" key="1">
    <source>
        <dbReference type="Proteomes" id="UP000095281"/>
    </source>
</evidence>
<dbReference type="WBParaSite" id="MhA1_Contig728.frz3.gene9">
    <property type="protein sequence ID" value="MhA1_Contig728.frz3.gene9"/>
    <property type="gene ID" value="MhA1_Contig728.frz3.gene9"/>
</dbReference>
<evidence type="ECO:0000313" key="2">
    <source>
        <dbReference type="WBParaSite" id="MhA1_Contig728.frz3.gene9"/>
    </source>
</evidence>
<reference evidence="2" key="1">
    <citation type="submission" date="2016-11" db="UniProtKB">
        <authorList>
            <consortium name="WormBaseParasite"/>
        </authorList>
    </citation>
    <scope>IDENTIFICATION</scope>
</reference>
<dbReference type="Proteomes" id="UP000095281">
    <property type="component" value="Unplaced"/>
</dbReference>
<proteinExistence type="predicted"/>
<protein>
    <submittedName>
        <fullName evidence="2">Uncharacterized protein</fullName>
    </submittedName>
</protein>